<dbReference type="InterPro" id="IPR003660">
    <property type="entry name" value="HAMP_dom"/>
</dbReference>
<keyword evidence="9" id="KW-0902">Two-component regulatory system</keyword>
<dbReference type="InterPro" id="IPR050428">
    <property type="entry name" value="TCS_sensor_his_kinase"/>
</dbReference>
<comment type="caution">
    <text evidence="13">The sequence shown here is derived from an EMBL/GenBank/DDBJ whole genome shotgun (WGS) entry which is preliminary data.</text>
</comment>
<name>A0A6I1EUP7_9BURK</name>
<dbReference type="Proteomes" id="UP000430564">
    <property type="component" value="Unassembled WGS sequence"/>
</dbReference>
<dbReference type="GO" id="GO:0000155">
    <property type="term" value="F:phosphorelay sensor kinase activity"/>
    <property type="evidence" value="ECO:0007669"/>
    <property type="project" value="InterPro"/>
</dbReference>
<dbReference type="AlphaFoldDB" id="A0A6I1EUP7"/>
<dbReference type="RefSeq" id="WP_152157622.1">
    <property type="nucleotide sequence ID" value="NZ_WEHX01000006.1"/>
</dbReference>
<evidence type="ECO:0000256" key="8">
    <source>
        <dbReference type="ARBA" id="ARBA00022989"/>
    </source>
</evidence>
<accession>A0A6I1EUP7</accession>
<reference evidence="13 14" key="1">
    <citation type="submission" date="2019-10" db="EMBL/GenBank/DDBJ databases">
        <title>Genome diversity of Sutterella seckii.</title>
        <authorList>
            <person name="Chaplin A.V."/>
            <person name="Sokolova S.R."/>
            <person name="Mosin K.A."/>
            <person name="Ivanova E.L."/>
            <person name="Kochetkova T.O."/>
            <person name="Goltsov A.Y."/>
            <person name="Trofimov D.Y."/>
            <person name="Efimov B.A."/>
        </authorList>
    </citation>
    <scope>NUCLEOTIDE SEQUENCE [LARGE SCALE GENOMIC DNA]</scope>
    <source>
        <strain evidence="13 14">ASD393</strain>
    </source>
</reference>
<dbReference type="OrthoDB" id="9121563at2"/>
<dbReference type="PANTHER" id="PTHR45436:SF16">
    <property type="entry name" value="HISTIDINE KINASE"/>
    <property type="match status" value="1"/>
</dbReference>
<dbReference type="Gene3D" id="6.10.340.10">
    <property type="match status" value="1"/>
</dbReference>
<evidence type="ECO:0000256" key="2">
    <source>
        <dbReference type="ARBA" id="ARBA00004370"/>
    </source>
</evidence>
<dbReference type="Pfam" id="PF00512">
    <property type="entry name" value="HisKA"/>
    <property type="match status" value="1"/>
</dbReference>
<feature type="domain" description="Histidine kinase" evidence="11">
    <location>
        <begin position="225"/>
        <end position="429"/>
    </location>
</feature>
<evidence type="ECO:0000256" key="9">
    <source>
        <dbReference type="ARBA" id="ARBA00023012"/>
    </source>
</evidence>
<evidence type="ECO:0000256" key="7">
    <source>
        <dbReference type="ARBA" id="ARBA00022777"/>
    </source>
</evidence>
<feature type="transmembrane region" description="Helical" evidence="10">
    <location>
        <begin position="21"/>
        <end position="46"/>
    </location>
</feature>
<organism evidence="13 14">
    <name type="scientific">Sutterella seckii</name>
    <dbReference type="NCBI Taxonomy" id="1944635"/>
    <lineage>
        <taxon>Bacteria</taxon>
        <taxon>Pseudomonadati</taxon>
        <taxon>Pseudomonadota</taxon>
        <taxon>Betaproteobacteria</taxon>
        <taxon>Burkholderiales</taxon>
        <taxon>Sutterellaceae</taxon>
        <taxon>Sutterella</taxon>
    </lineage>
</organism>
<keyword evidence="6 10" id="KW-0812">Transmembrane</keyword>
<keyword evidence="4" id="KW-0597">Phosphoprotein</keyword>
<dbReference type="EC" id="2.7.13.3" evidence="3"/>
<dbReference type="PROSITE" id="PS50109">
    <property type="entry name" value="HIS_KIN"/>
    <property type="match status" value="1"/>
</dbReference>
<dbReference type="GO" id="GO:0005886">
    <property type="term" value="C:plasma membrane"/>
    <property type="evidence" value="ECO:0007669"/>
    <property type="project" value="TreeGrafter"/>
</dbReference>
<dbReference type="InterPro" id="IPR003661">
    <property type="entry name" value="HisK_dim/P_dom"/>
</dbReference>
<evidence type="ECO:0000256" key="1">
    <source>
        <dbReference type="ARBA" id="ARBA00000085"/>
    </source>
</evidence>
<evidence type="ECO:0000313" key="14">
    <source>
        <dbReference type="Proteomes" id="UP000430564"/>
    </source>
</evidence>
<dbReference type="Gene3D" id="1.10.287.130">
    <property type="match status" value="1"/>
</dbReference>
<dbReference type="InterPro" id="IPR036097">
    <property type="entry name" value="HisK_dim/P_sf"/>
</dbReference>
<dbReference type="EMBL" id="WEHX01000006">
    <property type="protein sequence ID" value="KAB7662629.1"/>
    <property type="molecule type" value="Genomic_DNA"/>
</dbReference>
<dbReference type="PANTHER" id="PTHR45436">
    <property type="entry name" value="SENSOR HISTIDINE KINASE YKOH"/>
    <property type="match status" value="1"/>
</dbReference>
<feature type="domain" description="HAMP" evidence="12">
    <location>
        <begin position="163"/>
        <end position="217"/>
    </location>
</feature>
<sequence length="438" mass="48242">MPIARLFATFRRRMRGLSQRIILSFAALLLLTAALYGSAIWFAIAFTEEHLVAGLLRDELSFAEETLAEGNAPNVPPGTEIFGDDKRLPPIPEALKGVPQGFTEILDDPARFVWRENRPEGTILIVRDQSRFEEAEKEILLFTALSLAVAGLAGALAGWWLSRRIMRPIERLSDAVKRASISSSWTPIPEELQTPDEVGELAAICSRALRRLNDALERERAFTADASHELRTPLTVIETSAELLAAGKLGERERRQVERIHRASREMQSLMETLLEFARASSGRSTEPPDAVRGILRNACDVWKPLAEAKGLAFEADFSETCPGTYSPGMLGIVAANLLRNAVSYTSRGRILLRETSDGFLVADNAPPIKPEDRERIFEAYERGDSPAAPGTGLGLAIVAKAARRSGWKVELESTPEGNIFRVRVFDTGIKGLRADEA</sequence>
<proteinExistence type="predicted"/>
<keyword evidence="7 13" id="KW-0418">Kinase</keyword>
<evidence type="ECO:0000256" key="10">
    <source>
        <dbReference type="SAM" id="Phobius"/>
    </source>
</evidence>
<dbReference type="SMART" id="SM00388">
    <property type="entry name" value="HisKA"/>
    <property type="match status" value="1"/>
</dbReference>
<dbReference type="SMART" id="SM00387">
    <property type="entry name" value="HATPase_c"/>
    <property type="match status" value="1"/>
</dbReference>
<evidence type="ECO:0000256" key="3">
    <source>
        <dbReference type="ARBA" id="ARBA00012438"/>
    </source>
</evidence>
<dbReference type="CDD" id="cd00082">
    <property type="entry name" value="HisKA"/>
    <property type="match status" value="1"/>
</dbReference>
<evidence type="ECO:0000259" key="11">
    <source>
        <dbReference type="PROSITE" id="PS50109"/>
    </source>
</evidence>
<feature type="transmembrane region" description="Helical" evidence="10">
    <location>
        <begin position="139"/>
        <end position="161"/>
    </location>
</feature>
<dbReference type="SUPFAM" id="SSF55874">
    <property type="entry name" value="ATPase domain of HSP90 chaperone/DNA topoisomerase II/histidine kinase"/>
    <property type="match status" value="1"/>
</dbReference>
<gene>
    <name evidence="13" type="ORF">GBM95_02425</name>
</gene>
<dbReference type="InterPro" id="IPR036890">
    <property type="entry name" value="HATPase_C_sf"/>
</dbReference>
<evidence type="ECO:0000259" key="12">
    <source>
        <dbReference type="PROSITE" id="PS50885"/>
    </source>
</evidence>
<dbReference type="InterPro" id="IPR005467">
    <property type="entry name" value="His_kinase_dom"/>
</dbReference>
<evidence type="ECO:0000256" key="5">
    <source>
        <dbReference type="ARBA" id="ARBA00022679"/>
    </source>
</evidence>
<keyword evidence="8 10" id="KW-1133">Transmembrane helix</keyword>
<evidence type="ECO:0000313" key="13">
    <source>
        <dbReference type="EMBL" id="KAB7662629.1"/>
    </source>
</evidence>
<dbReference type="SUPFAM" id="SSF47384">
    <property type="entry name" value="Homodimeric domain of signal transducing histidine kinase"/>
    <property type="match status" value="1"/>
</dbReference>
<keyword evidence="5" id="KW-0808">Transferase</keyword>
<comment type="catalytic activity">
    <reaction evidence="1">
        <text>ATP + protein L-histidine = ADP + protein N-phospho-L-histidine.</text>
        <dbReference type="EC" id="2.7.13.3"/>
    </reaction>
</comment>
<protein>
    <recommendedName>
        <fullName evidence="3">histidine kinase</fullName>
        <ecNumber evidence="3">2.7.13.3</ecNumber>
    </recommendedName>
</protein>
<dbReference type="InterPro" id="IPR003594">
    <property type="entry name" value="HATPase_dom"/>
</dbReference>
<evidence type="ECO:0000256" key="4">
    <source>
        <dbReference type="ARBA" id="ARBA00022553"/>
    </source>
</evidence>
<dbReference type="PROSITE" id="PS50885">
    <property type="entry name" value="HAMP"/>
    <property type="match status" value="1"/>
</dbReference>
<keyword evidence="10" id="KW-0472">Membrane</keyword>
<evidence type="ECO:0000256" key="6">
    <source>
        <dbReference type="ARBA" id="ARBA00022692"/>
    </source>
</evidence>
<comment type="subcellular location">
    <subcellularLocation>
        <location evidence="2">Membrane</location>
    </subcellularLocation>
</comment>
<dbReference type="Gene3D" id="3.30.565.10">
    <property type="entry name" value="Histidine kinase-like ATPase, C-terminal domain"/>
    <property type="match status" value="1"/>
</dbReference>
<dbReference type="Pfam" id="PF02518">
    <property type="entry name" value="HATPase_c"/>
    <property type="match status" value="1"/>
</dbReference>